<name>A0ABR0WBV4_REHGL</name>
<dbReference type="EMBL" id="JABTTQ020000012">
    <property type="protein sequence ID" value="KAK6144605.1"/>
    <property type="molecule type" value="Genomic_DNA"/>
</dbReference>
<dbReference type="SUPFAM" id="SSF53098">
    <property type="entry name" value="Ribonuclease H-like"/>
    <property type="match status" value="1"/>
</dbReference>
<gene>
    <name evidence="2" type="ORF">DH2020_021425</name>
</gene>
<evidence type="ECO:0000313" key="3">
    <source>
        <dbReference type="Proteomes" id="UP001318860"/>
    </source>
</evidence>
<organism evidence="2 3">
    <name type="scientific">Rehmannia glutinosa</name>
    <name type="common">Chinese foxglove</name>
    <dbReference type="NCBI Taxonomy" id="99300"/>
    <lineage>
        <taxon>Eukaryota</taxon>
        <taxon>Viridiplantae</taxon>
        <taxon>Streptophyta</taxon>
        <taxon>Embryophyta</taxon>
        <taxon>Tracheophyta</taxon>
        <taxon>Spermatophyta</taxon>
        <taxon>Magnoliopsida</taxon>
        <taxon>eudicotyledons</taxon>
        <taxon>Gunneridae</taxon>
        <taxon>Pentapetalae</taxon>
        <taxon>asterids</taxon>
        <taxon>lamiids</taxon>
        <taxon>Lamiales</taxon>
        <taxon>Orobanchaceae</taxon>
        <taxon>Rehmannieae</taxon>
        <taxon>Rehmannia</taxon>
    </lineage>
</organism>
<protein>
    <recommendedName>
        <fullName evidence="4">Reverse transcriptase domain-containing protein</fullName>
    </recommendedName>
</protein>
<dbReference type="InterPro" id="IPR021109">
    <property type="entry name" value="Peptidase_aspartic_dom_sf"/>
</dbReference>
<dbReference type="SUPFAM" id="SSF50630">
    <property type="entry name" value="Acid proteases"/>
    <property type="match status" value="1"/>
</dbReference>
<feature type="compositionally biased region" description="Basic and acidic residues" evidence="1">
    <location>
        <begin position="1"/>
        <end position="10"/>
    </location>
</feature>
<dbReference type="CDD" id="cd00303">
    <property type="entry name" value="retropepsin_like"/>
    <property type="match status" value="1"/>
</dbReference>
<evidence type="ECO:0000313" key="2">
    <source>
        <dbReference type="EMBL" id="KAK6144605.1"/>
    </source>
</evidence>
<reference evidence="2 3" key="1">
    <citation type="journal article" date="2021" name="Comput. Struct. Biotechnol. J.">
        <title>De novo genome assembly of the potent medicinal plant Rehmannia glutinosa using nanopore technology.</title>
        <authorList>
            <person name="Ma L."/>
            <person name="Dong C."/>
            <person name="Song C."/>
            <person name="Wang X."/>
            <person name="Zheng X."/>
            <person name="Niu Y."/>
            <person name="Chen S."/>
            <person name="Feng W."/>
        </authorList>
    </citation>
    <scope>NUCLEOTIDE SEQUENCE [LARGE SCALE GENOMIC DNA]</scope>
    <source>
        <strain evidence="2">DH-2019</strain>
    </source>
</reference>
<dbReference type="PANTHER" id="PTHR48475:SF2">
    <property type="entry name" value="RIBONUCLEASE H"/>
    <property type="match status" value="1"/>
</dbReference>
<proteinExistence type="predicted"/>
<dbReference type="CDD" id="cd09279">
    <property type="entry name" value="RNase_HI_like"/>
    <property type="match status" value="1"/>
</dbReference>
<comment type="caution">
    <text evidence="2">The sequence shown here is derived from an EMBL/GenBank/DDBJ whole genome shotgun (WGS) entry which is preliminary data.</text>
</comment>
<dbReference type="PANTHER" id="PTHR48475">
    <property type="entry name" value="RIBONUCLEASE H"/>
    <property type="match status" value="1"/>
</dbReference>
<sequence>MSGVGDRGKGIMDPMEENISGSSELERGGVAMETPGVESVPLAARLPPVNLGVESASETLQFTREQLGALIECAVGAALARREGVERVEREAPPLVEGRGAGGEGGVVELVGSLQREVRELRNTLKENEPNWIKRELARVPRSGPKAGQPHQGKGLEKAMVAAKDHPPAKGIIHMIMGGPMDRDSDRARKAHARMAEGNVMVVGNEAVGSRVCFGPGDLKGVSMPHNDPLVITINMANFEIAWVMIDTGSSVNILSYDAYLKMDLGMDIQPVETTFFGFGGGMVEPVGKVALPISLGTYPLQKTRMVTFLIVDSYSAYNAIIGRPALNSFQAIISTYHMKLKFVVGEKEGEVLGNIQASRKCYVEAVRKGEQKKTKRKVVELDRETKPIKIRKKEKEEEPDLLRRVMGKPEVSGRMIKWTIEMGEFYIECRPRTSIKGQALADFLQEMMPEGDAAEWLLHVDGSSTSTGSGAGIVLTNPQGEDLEFAVKFGFKASNNEAEYEALVLGEFEIKEDRMRRYVSVIEGMVKNFTFFKLEQIPREENVKAGHLAKIARSADNCCTRKITILFEGSSSIEMEVLEIDDEDD</sequence>
<accession>A0ABR0WBV4</accession>
<dbReference type="Proteomes" id="UP001318860">
    <property type="component" value="Unassembled WGS sequence"/>
</dbReference>
<dbReference type="Gene3D" id="3.30.420.10">
    <property type="entry name" value="Ribonuclease H-like superfamily/Ribonuclease H"/>
    <property type="match status" value="1"/>
</dbReference>
<evidence type="ECO:0000256" key="1">
    <source>
        <dbReference type="SAM" id="MobiDB-lite"/>
    </source>
</evidence>
<evidence type="ECO:0008006" key="4">
    <source>
        <dbReference type="Google" id="ProtNLM"/>
    </source>
</evidence>
<dbReference type="InterPro" id="IPR036397">
    <property type="entry name" value="RNaseH_sf"/>
</dbReference>
<feature type="region of interest" description="Disordered" evidence="1">
    <location>
        <begin position="1"/>
        <end position="25"/>
    </location>
</feature>
<keyword evidence="3" id="KW-1185">Reference proteome</keyword>
<dbReference type="InterPro" id="IPR012337">
    <property type="entry name" value="RNaseH-like_sf"/>
</dbReference>
<dbReference type="Gene3D" id="2.40.70.10">
    <property type="entry name" value="Acid Proteases"/>
    <property type="match status" value="1"/>
</dbReference>